<keyword evidence="1" id="KW-0472">Membrane</keyword>
<dbReference type="SUPFAM" id="SSF52833">
    <property type="entry name" value="Thioredoxin-like"/>
    <property type="match status" value="1"/>
</dbReference>
<evidence type="ECO:0000256" key="1">
    <source>
        <dbReference type="SAM" id="Phobius"/>
    </source>
</evidence>
<organism evidence="3 4">
    <name type="scientific">Corynebacterium incognita</name>
    <dbReference type="NCBI Taxonomy" id="2754725"/>
    <lineage>
        <taxon>Bacteria</taxon>
        <taxon>Bacillati</taxon>
        <taxon>Actinomycetota</taxon>
        <taxon>Actinomycetes</taxon>
        <taxon>Mycobacteriales</taxon>
        <taxon>Corynebacteriaceae</taxon>
        <taxon>Corynebacterium</taxon>
    </lineage>
</organism>
<gene>
    <name evidence="3" type="ORF">H0194_03610</name>
</gene>
<keyword evidence="1" id="KW-1133">Transmembrane helix</keyword>
<keyword evidence="1" id="KW-0812">Transmembrane</keyword>
<protein>
    <submittedName>
        <fullName evidence="3">Thioredoxin domain-containing protein</fullName>
    </submittedName>
</protein>
<dbReference type="CDD" id="cd02972">
    <property type="entry name" value="DsbA_family"/>
    <property type="match status" value="1"/>
</dbReference>
<dbReference type="RefSeq" id="WP_185176479.1">
    <property type="nucleotide sequence ID" value="NZ_CP059404.1"/>
</dbReference>
<dbReference type="Gene3D" id="3.40.30.10">
    <property type="entry name" value="Glutaredoxin"/>
    <property type="match status" value="1"/>
</dbReference>
<dbReference type="InterPro" id="IPR012336">
    <property type="entry name" value="Thioredoxin-like_fold"/>
</dbReference>
<proteinExistence type="predicted"/>
<keyword evidence="4" id="KW-1185">Reference proteome</keyword>
<feature type="domain" description="Thioredoxin-like fold" evidence="2">
    <location>
        <begin position="81"/>
        <end position="242"/>
    </location>
</feature>
<dbReference type="KEGG" id="cik:H0194_03610"/>
<reference evidence="3 4" key="1">
    <citation type="submission" date="2020-07" db="EMBL/GenBank/DDBJ databases">
        <title>Complete genome and description of Corynebacterium incognita strain Marseille-Q3630 sp. nov.</title>
        <authorList>
            <person name="Boxberger M."/>
        </authorList>
    </citation>
    <scope>NUCLEOTIDE SEQUENCE [LARGE SCALE GENOMIC DNA]</scope>
    <source>
        <strain evidence="3 4">Marseille-Q3630</strain>
    </source>
</reference>
<dbReference type="InterPro" id="IPR036249">
    <property type="entry name" value="Thioredoxin-like_sf"/>
</dbReference>
<name>A0A7G7CR90_9CORY</name>
<dbReference type="EMBL" id="CP059404">
    <property type="protein sequence ID" value="QNE90106.1"/>
    <property type="molecule type" value="Genomic_DNA"/>
</dbReference>
<sequence length="250" mass="27470">MSKTSTKVQDPNAKGSNGFIVAVGVILLIVAAIIGYIVWNGQNAKTDRLAEREEIPVNMDIELKDNAFVLKSDKATKDTPRVELYEDFSCPHCADLSIATDEQMHKAVEDGKLIVDLRMMNFLDGKDAAGNINVGHSTKAIAVEKQILEAGDLKTFWNLHDVLMRDQQKVVGQWEDEDLVNAAKALGASEEALKSLETIDTDAAMKLAQSNFEKLEKDTGKASTPRVIKDGKDLKVEDLSQWVEVATQGK</sequence>
<dbReference type="Pfam" id="PF13462">
    <property type="entry name" value="Thioredoxin_4"/>
    <property type="match status" value="1"/>
</dbReference>
<evidence type="ECO:0000313" key="4">
    <source>
        <dbReference type="Proteomes" id="UP000515743"/>
    </source>
</evidence>
<evidence type="ECO:0000259" key="2">
    <source>
        <dbReference type="Pfam" id="PF13462"/>
    </source>
</evidence>
<feature type="transmembrane region" description="Helical" evidence="1">
    <location>
        <begin position="20"/>
        <end position="39"/>
    </location>
</feature>
<accession>A0A7G7CR90</accession>
<dbReference type="Proteomes" id="UP000515743">
    <property type="component" value="Chromosome"/>
</dbReference>
<dbReference type="AlphaFoldDB" id="A0A7G7CR90"/>
<evidence type="ECO:0000313" key="3">
    <source>
        <dbReference type="EMBL" id="QNE90106.1"/>
    </source>
</evidence>